<proteinExistence type="predicted"/>
<feature type="domain" description="UBA" evidence="2">
    <location>
        <begin position="161"/>
        <end position="202"/>
    </location>
</feature>
<dbReference type="Proteomes" id="UP001470230">
    <property type="component" value="Unassembled WGS sequence"/>
</dbReference>
<dbReference type="PROSITE" id="PS50030">
    <property type="entry name" value="UBA"/>
    <property type="match status" value="1"/>
</dbReference>
<name>A0ABR2L4A0_9EUKA</name>
<feature type="region of interest" description="Disordered" evidence="1">
    <location>
        <begin position="261"/>
        <end position="290"/>
    </location>
</feature>
<evidence type="ECO:0000313" key="4">
    <source>
        <dbReference type="Proteomes" id="UP001470230"/>
    </source>
</evidence>
<accession>A0ABR2L4A0</accession>
<evidence type="ECO:0000256" key="1">
    <source>
        <dbReference type="SAM" id="MobiDB-lite"/>
    </source>
</evidence>
<organism evidence="3 4">
    <name type="scientific">Tritrichomonas musculus</name>
    <dbReference type="NCBI Taxonomy" id="1915356"/>
    <lineage>
        <taxon>Eukaryota</taxon>
        <taxon>Metamonada</taxon>
        <taxon>Parabasalia</taxon>
        <taxon>Tritrichomonadida</taxon>
        <taxon>Tritrichomonadidae</taxon>
        <taxon>Tritrichomonas</taxon>
    </lineage>
</organism>
<dbReference type="Pfam" id="PF00627">
    <property type="entry name" value="UBA"/>
    <property type="match status" value="1"/>
</dbReference>
<gene>
    <name evidence="3" type="ORF">M9Y10_000456</name>
</gene>
<dbReference type="SMART" id="SM00165">
    <property type="entry name" value="UBA"/>
    <property type="match status" value="1"/>
</dbReference>
<dbReference type="InterPro" id="IPR009060">
    <property type="entry name" value="UBA-like_sf"/>
</dbReference>
<dbReference type="EMBL" id="JAPFFF010000001">
    <property type="protein sequence ID" value="KAK8898184.1"/>
    <property type="molecule type" value="Genomic_DNA"/>
</dbReference>
<protein>
    <recommendedName>
        <fullName evidence="2">UBA domain-containing protein</fullName>
    </recommendedName>
</protein>
<sequence length="331" mass="38405">MSPMEVNFRDICGKHYNLQISKDANVSDACRLLSKKIGVQENQIFLVSSDEDMNFYQNGEKMIDVIEENPEFVIFMKILIQNQFITNSNSVKNQEKDNIMDENQKSTEKNNDNNAIGLNRPIFDHYLKVPQPKMFNTLQSIKQWCYTGFYDEYAFVVNDIPHDFQHKVSQIAELGYSLDDIKEALRTTNYDVQLAIHYLLYHSNRNDDDLYDDDSDSEKEYLDDSDIEAEYVDEINQANRDLALNINDNDNDIKEDTTKVENNKDTTDKNDISNINNNSKINNDTNDDSKKNINIQNQNEIPTNPFYRPFLPYGQDKKQECADASDISTTS</sequence>
<evidence type="ECO:0000313" key="3">
    <source>
        <dbReference type="EMBL" id="KAK8898184.1"/>
    </source>
</evidence>
<evidence type="ECO:0000259" key="2">
    <source>
        <dbReference type="PROSITE" id="PS50030"/>
    </source>
</evidence>
<dbReference type="SUPFAM" id="SSF46934">
    <property type="entry name" value="UBA-like"/>
    <property type="match status" value="1"/>
</dbReference>
<keyword evidence="4" id="KW-1185">Reference proteome</keyword>
<dbReference type="Gene3D" id="1.10.8.10">
    <property type="entry name" value="DNA helicase RuvA subunit, C-terminal domain"/>
    <property type="match status" value="1"/>
</dbReference>
<comment type="caution">
    <text evidence="3">The sequence shown here is derived from an EMBL/GenBank/DDBJ whole genome shotgun (WGS) entry which is preliminary data.</text>
</comment>
<feature type="compositionally biased region" description="Low complexity" evidence="1">
    <location>
        <begin position="272"/>
        <end position="284"/>
    </location>
</feature>
<dbReference type="InterPro" id="IPR015940">
    <property type="entry name" value="UBA"/>
</dbReference>
<feature type="compositionally biased region" description="Basic and acidic residues" evidence="1">
    <location>
        <begin position="261"/>
        <end position="271"/>
    </location>
</feature>
<reference evidence="3 4" key="1">
    <citation type="submission" date="2024-04" db="EMBL/GenBank/DDBJ databases">
        <title>Tritrichomonas musculus Genome.</title>
        <authorList>
            <person name="Alves-Ferreira E."/>
            <person name="Grigg M."/>
            <person name="Lorenzi H."/>
            <person name="Galac M."/>
        </authorList>
    </citation>
    <scope>NUCLEOTIDE SEQUENCE [LARGE SCALE GENOMIC DNA]</scope>
    <source>
        <strain evidence="3 4">EAF2021</strain>
    </source>
</reference>